<protein>
    <recommendedName>
        <fullName evidence="3">2OG-Fe(II) oxygenase</fullName>
    </recommendedName>
</protein>
<accession>A0A6L9S9J1</accession>
<keyword evidence="2" id="KW-1185">Reference proteome</keyword>
<name>A0A6L9S9J1_9ACTN</name>
<comment type="caution">
    <text evidence="1">The sequence shown here is derived from an EMBL/GenBank/DDBJ whole genome shotgun (WGS) entry which is preliminary data.</text>
</comment>
<reference evidence="1 2" key="1">
    <citation type="submission" date="2020-02" db="EMBL/GenBank/DDBJ databases">
        <authorList>
            <person name="Li X.-J."/>
            <person name="Han X.-M."/>
        </authorList>
    </citation>
    <scope>NUCLEOTIDE SEQUENCE [LARGE SCALE GENOMIC DNA]</scope>
    <source>
        <strain evidence="1 2">CCTCC AB 2017055</strain>
    </source>
</reference>
<gene>
    <name evidence="1" type="ORF">G1H10_13525</name>
</gene>
<organism evidence="1 2">
    <name type="scientific">Phytoactinopolyspora halotolerans</name>
    <dbReference type="NCBI Taxonomy" id="1981512"/>
    <lineage>
        <taxon>Bacteria</taxon>
        <taxon>Bacillati</taxon>
        <taxon>Actinomycetota</taxon>
        <taxon>Actinomycetes</taxon>
        <taxon>Jiangellales</taxon>
        <taxon>Jiangellaceae</taxon>
        <taxon>Phytoactinopolyspora</taxon>
    </lineage>
</organism>
<sequence>MQTDVKPYWWGPALGGAPTLDLAAEVVQLREDSPSAREDGSVIGAARMTTTRVASVIPHSAADLQQQTGLALNLQSMWLNTYTEGDFAALHVDRPDAVLTGLLAVGHVTEPLVVCPELIALNSADLLELAALEPFPRGESLTLSADRFLFLRGAAVPHHRPPVNVTSQVLTVTFAPKVARGGQ</sequence>
<dbReference type="AlphaFoldDB" id="A0A6L9S9J1"/>
<dbReference type="EMBL" id="JAAGOA010000008">
    <property type="protein sequence ID" value="NEE01188.1"/>
    <property type="molecule type" value="Genomic_DNA"/>
</dbReference>
<dbReference type="Proteomes" id="UP000475214">
    <property type="component" value="Unassembled WGS sequence"/>
</dbReference>
<evidence type="ECO:0008006" key="3">
    <source>
        <dbReference type="Google" id="ProtNLM"/>
    </source>
</evidence>
<evidence type="ECO:0000313" key="1">
    <source>
        <dbReference type="EMBL" id="NEE01188.1"/>
    </source>
</evidence>
<evidence type="ECO:0000313" key="2">
    <source>
        <dbReference type="Proteomes" id="UP000475214"/>
    </source>
</evidence>
<proteinExistence type="predicted"/>
<dbReference type="RefSeq" id="WP_163738327.1">
    <property type="nucleotide sequence ID" value="NZ_JAAGOA010000008.1"/>
</dbReference>